<dbReference type="InParanoid" id="Q01SG7"/>
<dbReference type="Pfam" id="PF12704">
    <property type="entry name" value="MacB_PCD"/>
    <property type="match status" value="2"/>
</dbReference>
<feature type="transmembrane region" description="Helical" evidence="7">
    <location>
        <begin position="371"/>
        <end position="392"/>
    </location>
</feature>
<evidence type="ECO:0000256" key="7">
    <source>
        <dbReference type="SAM" id="Phobius"/>
    </source>
</evidence>
<dbReference type="eggNOG" id="COG0577">
    <property type="taxonomic scope" value="Bacteria"/>
</dbReference>
<keyword evidence="3 7" id="KW-0812">Transmembrane</keyword>
<dbReference type="GO" id="GO:0005886">
    <property type="term" value="C:plasma membrane"/>
    <property type="evidence" value="ECO:0007669"/>
    <property type="project" value="UniProtKB-SubCell"/>
</dbReference>
<feature type="transmembrane region" description="Helical" evidence="7">
    <location>
        <begin position="739"/>
        <end position="764"/>
    </location>
</feature>
<dbReference type="InterPro" id="IPR050250">
    <property type="entry name" value="Macrolide_Exporter_MacB"/>
</dbReference>
<dbReference type="EMBL" id="CP000473">
    <property type="protein sequence ID" value="ABJ87403.1"/>
    <property type="molecule type" value="Genomic_DNA"/>
</dbReference>
<evidence type="ECO:0000256" key="6">
    <source>
        <dbReference type="ARBA" id="ARBA00038076"/>
    </source>
</evidence>
<feature type="domain" description="MacB-like periplasmic core" evidence="9">
    <location>
        <begin position="22"/>
        <end position="239"/>
    </location>
</feature>
<dbReference type="OrthoDB" id="127329at2"/>
<evidence type="ECO:0000313" key="10">
    <source>
        <dbReference type="EMBL" id="ABJ87403.1"/>
    </source>
</evidence>
<dbReference type="KEGG" id="sus:Acid_6479"/>
<evidence type="ECO:0000256" key="3">
    <source>
        <dbReference type="ARBA" id="ARBA00022692"/>
    </source>
</evidence>
<feature type="transmembrane region" description="Helical" evidence="7">
    <location>
        <begin position="275"/>
        <end position="298"/>
    </location>
</feature>
<dbReference type="AlphaFoldDB" id="Q01SG7"/>
<proteinExistence type="inferred from homology"/>
<feature type="transmembrane region" description="Helical" evidence="7">
    <location>
        <begin position="330"/>
        <end position="351"/>
    </location>
</feature>
<keyword evidence="5 7" id="KW-0472">Membrane</keyword>
<feature type="domain" description="MacB-like periplasmic core" evidence="9">
    <location>
        <begin position="428"/>
        <end position="638"/>
    </location>
</feature>
<evidence type="ECO:0000256" key="1">
    <source>
        <dbReference type="ARBA" id="ARBA00004651"/>
    </source>
</evidence>
<dbReference type="InterPro" id="IPR025857">
    <property type="entry name" value="MacB_PCD"/>
</dbReference>
<dbReference type="GO" id="GO:0022857">
    <property type="term" value="F:transmembrane transporter activity"/>
    <property type="evidence" value="ECO:0007669"/>
    <property type="project" value="TreeGrafter"/>
</dbReference>
<reference evidence="10" key="1">
    <citation type="submission" date="2006-10" db="EMBL/GenBank/DDBJ databases">
        <title>Complete sequence of Solibacter usitatus Ellin6076.</title>
        <authorList>
            <consortium name="US DOE Joint Genome Institute"/>
            <person name="Copeland A."/>
            <person name="Lucas S."/>
            <person name="Lapidus A."/>
            <person name="Barry K."/>
            <person name="Detter J.C."/>
            <person name="Glavina del Rio T."/>
            <person name="Hammon N."/>
            <person name="Israni S."/>
            <person name="Dalin E."/>
            <person name="Tice H."/>
            <person name="Pitluck S."/>
            <person name="Thompson L.S."/>
            <person name="Brettin T."/>
            <person name="Bruce D."/>
            <person name="Han C."/>
            <person name="Tapia R."/>
            <person name="Gilna P."/>
            <person name="Schmutz J."/>
            <person name="Larimer F."/>
            <person name="Land M."/>
            <person name="Hauser L."/>
            <person name="Kyrpides N."/>
            <person name="Mikhailova N."/>
            <person name="Janssen P.H."/>
            <person name="Kuske C.R."/>
            <person name="Richardson P."/>
        </authorList>
    </citation>
    <scope>NUCLEOTIDE SEQUENCE</scope>
    <source>
        <strain evidence="10">Ellin6076</strain>
    </source>
</reference>
<gene>
    <name evidence="10" type="ordered locus">Acid_6479</name>
</gene>
<evidence type="ECO:0000256" key="5">
    <source>
        <dbReference type="ARBA" id="ARBA00023136"/>
    </source>
</evidence>
<dbReference type="Pfam" id="PF02687">
    <property type="entry name" value="FtsX"/>
    <property type="match status" value="2"/>
</dbReference>
<feature type="transmembrane region" description="Helical" evidence="7">
    <location>
        <begin position="423"/>
        <end position="446"/>
    </location>
</feature>
<comment type="subcellular location">
    <subcellularLocation>
        <location evidence="1">Cell membrane</location>
        <topology evidence="1">Multi-pass membrane protein</topology>
    </subcellularLocation>
</comment>
<feature type="transmembrane region" description="Helical" evidence="7">
    <location>
        <begin position="21"/>
        <end position="43"/>
    </location>
</feature>
<sequence>MHPFSGDLRHGARLLGKAPEFTAAALLALALGMGATTAIFSVVDTVLLKPLPFRDPGRLLVVWEKNPSQNRFKLFVAPANFLAWRKESRSVDQMAAIQENVRINLTAGPNGYIDPEELKAERVSGNLFETLGVRALLGRTFLNEEDQPGRANFVLLSQSLWQRRFGGDPAIAGKSIRLRDQPYTVVGVLPAGFAVLEPGVDVFVPLALNPNDPRSANARFVTVIARGKAGIDQVRAELEGVGARMELALPALNKGWRPSVFVLEDELVGGVRHSLWVMMGAVGFLLLMACVNVANLLLARGASRRREFALRAALGAGRGRIVSQLLSESLLLSLAGGLLGLLLALGAVSVLAHTTASGVPRLAEAHLDFRLFAFALAVSILTGVLFGIVPALRDSGANIKSVLSEGGRGGTAGRSGRVIRNTLVAAEIALAVVVLIGAGLLVRSFVQLRSVNPGFQPAGILTARVPLSGGRNSALERRISFFQQLTARLAAVPGVRSVGAVNGVPLSGLGAGSPFAVEGRPAPSAEHRPTAIWRSVTPAYFQTMAIPLIAGRTFTGADNQQATPVILVNQTLARRFWPGTSALGGRIAIDQNGGRVAEIVGVVGDVKPVRIDDEEWPTIYSPYAQAPVAAMTLTVRTTGAPMTLASAVLREIHQLDPDQPVAEVRPMEEVVDHAVAGARFNTLVLGIFACVAFLLAAVGIYGVISYDVTERTNEIGIRMALGAQPGDVLKLVMGQGARLAVYGIAAGLLGAAALTRLMGAMLFGVTPTDARTFALISILLAIVALGASYLPSRRAMALDPVTALRHE</sequence>
<evidence type="ECO:0000256" key="4">
    <source>
        <dbReference type="ARBA" id="ARBA00022989"/>
    </source>
</evidence>
<evidence type="ECO:0000259" key="8">
    <source>
        <dbReference type="Pfam" id="PF02687"/>
    </source>
</evidence>
<dbReference type="HOGENOM" id="CLU_009433_1_0_0"/>
<protein>
    <recommendedName>
        <fullName evidence="11">ABC transporter permease</fullName>
    </recommendedName>
</protein>
<dbReference type="PANTHER" id="PTHR30572:SF4">
    <property type="entry name" value="ABC TRANSPORTER PERMEASE YTRF"/>
    <property type="match status" value="1"/>
</dbReference>
<feature type="domain" description="ABC3 transporter permease C-terminal" evidence="8">
    <location>
        <begin position="281"/>
        <end position="393"/>
    </location>
</feature>
<evidence type="ECO:0000256" key="2">
    <source>
        <dbReference type="ARBA" id="ARBA00022475"/>
    </source>
</evidence>
<feature type="transmembrane region" description="Helical" evidence="7">
    <location>
        <begin position="770"/>
        <end position="790"/>
    </location>
</feature>
<keyword evidence="2" id="KW-1003">Cell membrane</keyword>
<dbReference type="PANTHER" id="PTHR30572">
    <property type="entry name" value="MEMBRANE COMPONENT OF TRANSPORTER-RELATED"/>
    <property type="match status" value="1"/>
</dbReference>
<dbReference type="STRING" id="234267.Acid_6479"/>
<organism evidence="10">
    <name type="scientific">Solibacter usitatus (strain Ellin6076)</name>
    <dbReference type="NCBI Taxonomy" id="234267"/>
    <lineage>
        <taxon>Bacteria</taxon>
        <taxon>Pseudomonadati</taxon>
        <taxon>Acidobacteriota</taxon>
        <taxon>Terriglobia</taxon>
        <taxon>Bryobacterales</taxon>
        <taxon>Solibacteraceae</taxon>
        <taxon>Candidatus Solibacter</taxon>
    </lineage>
</organism>
<feature type="transmembrane region" description="Helical" evidence="7">
    <location>
        <begin position="683"/>
        <end position="704"/>
    </location>
</feature>
<evidence type="ECO:0008006" key="11">
    <source>
        <dbReference type="Google" id="ProtNLM"/>
    </source>
</evidence>
<dbReference type="InterPro" id="IPR017800">
    <property type="entry name" value="ADOP"/>
</dbReference>
<name>Q01SG7_SOLUE</name>
<comment type="similarity">
    <text evidence="6">Belongs to the ABC-4 integral membrane protein family.</text>
</comment>
<dbReference type="NCBIfam" id="TIGR03434">
    <property type="entry name" value="ADOP"/>
    <property type="match status" value="1"/>
</dbReference>
<accession>Q01SG7</accession>
<feature type="domain" description="ABC3 transporter permease C-terminal" evidence="8">
    <location>
        <begin position="687"/>
        <end position="800"/>
    </location>
</feature>
<evidence type="ECO:0000259" key="9">
    <source>
        <dbReference type="Pfam" id="PF12704"/>
    </source>
</evidence>
<dbReference type="InterPro" id="IPR003838">
    <property type="entry name" value="ABC3_permease_C"/>
</dbReference>
<keyword evidence="4 7" id="KW-1133">Transmembrane helix</keyword>